<keyword evidence="1" id="KW-0732">Signal</keyword>
<dbReference type="STRING" id="1217970.SAMN05444002_1692"/>
<evidence type="ECO:0000313" key="3">
    <source>
        <dbReference type="Proteomes" id="UP000184932"/>
    </source>
</evidence>
<feature type="chain" id="PRO_5012342312" description="DUF1194 domain-containing protein" evidence="1">
    <location>
        <begin position="46"/>
        <end position="288"/>
    </location>
</feature>
<keyword evidence="3" id="KW-1185">Reference proteome</keyword>
<gene>
    <name evidence="2" type="ORF">SAMN05444002_1692</name>
</gene>
<dbReference type="Gene3D" id="3.40.50.410">
    <property type="entry name" value="von Willebrand factor, type A domain"/>
    <property type="match status" value="1"/>
</dbReference>
<dbReference type="EMBL" id="FSRL01000001">
    <property type="protein sequence ID" value="SIN94988.1"/>
    <property type="molecule type" value="Genomic_DNA"/>
</dbReference>
<accession>A0A1N6FI65</accession>
<evidence type="ECO:0008006" key="4">
    <source>
        <dbReference type="Google" id="ProtNLM"/>
    </source>
</evidence>
<dbReference type="SUPFAM" id="SSF53300">
    <property type="entry name" value="vWA-like"/>
    <property type="match status" value="1"/>
</dbReference>
<dbReference type="InterPro" id="IPR036465">
    <property type="entry name" value="vWFA_dom_sf"/>
</dbReference>
<evidence type="ECO:0000313" key="2">
    <source>
        <dbReference type="EMBL" id="SIN94988.1"/>
    </source>
</evidence>
<reference evidence="3" key="1">
    <citation type="submission" date="2016-11" db="EMBL/GenBank/DDBJ databases">
        <authorList>
            <person name="Varghese N."/>
            <person name="Submissions S."/>
        </authorList>
    </citation>
    <scope>NUCLEOTIDE SEQUENCE [LARGE SCALE GENOMIC DNA]</scope>
    <source>
        <strain evidence="3">DSM 29440</strain>
    </source>
</reference>
<dbReference type="Pfam" id="PF06707">
    <property type="entry name" value="DUF1194"/>
    <property type="match status" value="1"/>
</dbReference>
<name>A0A1N6FI65_9RHOB</name>
<evidence type="ECO:0000256" key="1">
    <source>
        <dbReference type="SAM" id="SignalP"/>
    </source>
</evidence>
<organism evidence="2 3">
    <name type="scientific">Vannielia litorea</name>
    <dbReference type="NCBI Taxonomy" id="1217970"/>
    <lineage>
        <taxon>Bacteria</taxon>
        <taxon>Pseudomonadati</taxon>
        <taxon>Pseudomonadota</taxon>
        <taxon>Alphaproteobacteria</taxon>
        <taxon>Rhodobacterales</taxon>
        <taxon>Paracoccaceae</taxon>
        <taxon>Vannielia</taxon>
    </lineage>
</organism>
<feature type="signal peptide" evidence="1">
    <location>
        <begin position="1"/>
        <end position="45"/>
    </location>
</feature>
<protein>
    <recommendedName>
        <fullName evidence="4">DUF1194 domain-containing protein</fullName>
    </recommendedName>
</protein>
<dbReference type="InterPro" id="IPR010607">
    <property type="entry name" value="DUF1194"/>
</dbReference>
<proteinExistence type="predicted"/>
<dbReference type="AlphaFoldDB" id="A0A1N6FI65"/>
<dbReference type="CDD" id="cd00198">
    <property type="entry name" value="vWFA"/>
    <property type="match status" value="1"/>
</dbReference>
<sequence length="288" mass="31670">MMTARPRPRDHNRATPFRGIARSRMIALMRHALLALALTALPLQAQQIEVDVELALMVDVSRSMTPNEVEIQRRGYAEAILSNEVMTAVQSGLLGAIAVTYVEWAGNYTQREIVPWTVIQTPEDARAFTEALSQTFAGGMRRTSISGAIEYGMDSIEGNAYTGLRRVIDVSGDGPNNQGSLVERARDAAVGKGIVINGLPLMTNEGLSGTWDIGGLDLYYRDCVIGGPGSFVIPVLEWSEFAAAVRRKLVLEIAGLPPPAQIIRAQAPFDCLIGEKMWEQRRRYWDEP</sequence>
<dbReference type="Proteomes" id="UP000184932">
    <property type="component" value="Unassembled WGS sequence"/>
</dbReference>